<evidence type="ECO:0000313" key="3">
    <source>
        <dbReference type="Proteomes" id="UP000017836"/>
    </source>
</evidence>
<evidence type="ECO:0000256" key="1">
    <source>
        <dbReference type="SAM" id="MobiDB-lite"/>
    </source>
</evidence>
<accession>W1P5J8</accession>
<protein>
    <submittedName>
        <fullName evidence="2">Uncharacterized protein</fullName>
    </submittedName>
</protein>
<sequence>MEDKSNGTDPPSPAQTPTNGLDTRSPKLLKQSLSLEEPHIRDSFPIHKHNESRPFPSSLCHDLLFEDIFTKFPKKSTISWRPLEMDPGDIWPTTGGFLGRDLVGEEEMGNKRWYGGEVQMRQKTIDVIVKTYRGGFEGEMEMEMELWASTATFHRNLMSLMGFCKDPPSLVFAYDGPGTLDQLLTRESFL</sequence>
<keyword evidence="3" id="KW-1185">Reference proteome</keyword>
<dbReference type="Gene3D" id="3.30.200.20">
    <property type="entry name" value="Phosphorylase Kinase, domain 1"/>
    <property type="match status" value="1"/>
</dbReference>
<name>W1P5J8_AMBTC</name>
<feature type="region of interest" description="Disordered" evidence="1">
    <location>
        <begin position="1"/>
        <end position="27"/>
    </location>
</feature>
<proteinExistence type="predicted"/>
<reference evidence="3" key="1">
    <citation type="journal article" date="2013" name="Science">
        <title>The Amborella genome and the evolution of flowering plants.</title>
        <authorList>
            <consortium name="Amborella Genome Project"/>
        </authorList>
    </citation>
    <scope>NUCLEOTIDE SEQUENCE [LARGE SCALE GENOMIC DNA]</scope>
</reference>
<dbReference type="EMBL" id="KI394358">
    <property type="protein sequence ID" value="ERN03168.1"/>
    <property type="molecule type" value="Genomic_DNA"/>
</dbReference>
<dbReference type="HOGENOM" id="CLU_1429827_0_0_1"/>
<dbReference type="AlphaFoldDB" id="W1P5J8"/>
<dbReference type="Gramene" id="ERN03168">
    <property type="protein sequence ID" value="ERN03168"/>
    <property type="gene ID" value="AMTR_s00003p00123880"/>
</dbReference>
<organism evidence="2 3">
    <name type="scientific">Amborella trichopoda</name>
    <dbReference type="NCBI Taxonomy" id="13333"/>
    <lineage>
        <taxon>Eukaryota</taxon>
        <taxon>Viridiplantae</taxon>
        <taxon>Streptophyta</taxon>
        <taxon>Embryophyta</taxon>
        <taxon>Tracheophyta</taxon>
        <taxon>Spermatophyta</taxon>
        <taxon>Magnoliopsida</taxon>
        <taxon>Amborellales</taxon>
        <taxon>Amborellaceae</taxon>
        <taxon>Amborella</taxon>
    </lineage>
</organism>
<dbReference type="Proteomes" id="UP000017836">
    <property type="component" value="Unassembled WGS sequence"/>
</dbReference>
<evidence type="ECO:0000313" key="2">
    <source>
        <dbReference type="EMBL" id="ERN03168.1"/>
    </source>
</evidence>
<gene>
    <name evidence="2" type="ORF">AMTR_s00003p00123880</name>
</gene>